<dbReference type="Proteomes" id="UP000002366">
    <property type="component" value="Chromosome"/>
</dbReference>
<dbReference type="STRING" id="572547.Amico_1781"/>
<dbReference type="CDD" id="cd03257">
    <property type="entry name" value="ABC_NikE_OppD_transporters"/>
    <property type="match status" value="1"/>
</dbReference>
<reference evidence="6 7" key="1">
    <citation type="journal article" date="2010" name="Stand. Genomic Sci.">
        <title>Complete genome sequence of Aminobacterium colombiense type strain (ALA-1).</title>
        <authorList>
            <person name="Chertkov O."/>
            <person name="Sikorski J."/>
            <person name="Brambilla E."/>
            <person name="Lapidus A."/>
            <person name="Copeland A."/>
            <person name="Glavina Del Rio T."/>
            <person name="Nolan M."/>
            <person name="Lucas S."/>
            <person name="Tice H."/>
            <person name="Cheng J.F."/>
            <person name="Han C."/>
            <person name="Detter J.C."/>
            <person name="Bruce D."/>
            <person name="Tapia R."/>
            <person name="Goodwin L."/>
            <person name="Pitluck S."/>
            <person name="Liolios K."/>
            <person name="Ivanova N."/>
            <person name="Mavromatis K."/>
            <person name="Ovchinnikova G."/>
            <person name="Pati A."/>
            <person name="Chen A."/>
            <person name="Palaniappan K."/>
            <person name="Land M."/>
            <person name="Hauser L."/>
            <person name="Chang Y.J."/>
            <person name="Jeffries C.D."/>
            <person name="Spring S."/>
            <person name="Rohde M."/>
            <person name="Goker M."/>
            <person name="Bristow J."/>
            <person name="Eisen J.A."/>
            <person name="Markowitz V."/>
            <person name="Hugenholtz P."/>
            <person name="Kyrpides N.C."/>
            <person name="Klenk H.P."/>
        </authorList>
    </citation>
    <scope>NUCLEOTIDE SEQUENCE [LARGE SCALE GENOMIC DNA]</scope>
    <source>
        <strain evidence="7">DSM 12261 / ALA-1</strain>
    </source>
</reference>
<evidence type="ECO:0000256" key="1">
    <source>
        <dbReference type="ARBA" id="ARBA00005417"/>
    </source>
</evidence>
<gene>
    <name evidence="6" type="ordered locus">Amico_1781</name>
</gene>
<accession>D5EH62</accession>
<dbReference type="RefSeq" id="WP_013049156.1">
    <property type="nucleotide sequence ID" value="NC_014011.1"/>
</dbReference>
<dbReference type="GO" id="GO:0005524">
    <property type="term" value="F:ATP binding"/>
    <property type="evidence" value="ECO:0007669"/>
    <property type="project" value="UniProtKB-KW"/>
</dbReference>
<sequence>MTNPIAKTDKVSVFYPSRDGKNSGQWALRNISLSLQQGESLALIGESGSGKTSLLRVLLGLISPTEGNVELFGENIDKCSHSQLIELRRRCGYVPQDPYGSLPPTLTVLDAVAEPWIIVNGRKSRLEAYSKARRLLKTLGIEEERILLSRVRSGLSGGQRQRVSIARSLILEPALLLCDEPTSMQDASTRSEIIHVLNERVKEGMAMVFVTHDLYLARGAAKRGIVLLEGECCEENSTEALLSAPKHAYTRALVAAIPTLSAIRGDSGKTLRQGQ</sequence>
<dbReference type="Gene3D" id="3.40.50.300">
    <property type="entry name" value="P-loop containing nucleotide triphosphate hydrolases"/>
    <property type="match status" value="1"/>
</dbReference>
<dbReference type="Pfam" id="PF00005">
    <property type="entry name" value="ABC_tran"/>
    <property type="match status" value="1"/>
</dbReference>
<protein>
    <submittedName>
        <fullName evidence="6">ABC transporter related protein</fullName>
    </submittedName>
</protein>
<dbReference type="GO" id="GO:0055085">
    <property type="term" value="P:transmembrane transport"/>
    <property type="evidence" value="ECO:0007669"/>
    <property type="project" value="UniProtKB-ARBA"/>
</dbReference>
<feature type="domain" description="ABC transporter" evidence="5">
    <location>
        <begin position="6"/>
        <end position="254"/>
    </location>
</feature>
<keyword evidence="7" id="KW-1185">Reference proteome</keyword>
<dbReference type="PANTHER" id="PTHR43776">
    <property type="entry name" value="TRANSPORT ATP-BINDING PROTEIN"/>
    <property type="match status" value="1"/>
</dbReference>
<dbReference type="SUPFAM" id="SSF52540">
    <property type="entry name" value="P-loop containing nucleoside triphosphate hydrolases"/>
    <property type="match status" value="1"/>
</dbReference>
<dbReference type="OrthoDB" id="3720at2"/>
<dbReference type="GO" id="GO:0016887">
    <property type="term" value="F:ATP hydrolysis activity"/>
    <property type="evidence" value="ECO:0007669"/>
    <property type="project" value="InterPro"/>
</dbReference>
<comment type="similarity">
    <text evidence="1">Belongs to the ABC transporter superfamily.</text>
</comment>
<organism evidence="6 7">
    <name type="scientific">Aminobacterium colombiense (strain DSM 12261 / ALA-1)</name>
    <dbReference type="NCBI Taxonomy" id="572547"/>
    <lineage>
        <taxon>Bacteria</taxon>
        <taxon>Thermotogati</taxon>
        <taxon>Synergistota</taxon>
        <taxon>Synergistia</taxon>
        <taxon>Synergistales</taxon>
        <taxon>Aminobacteriaceae</taxon>
        <taxon>Aminobacterium</taxon>
    </lineage>
</organism>
<dbReference type="KEGG" id="aco:Amico_1781"/>
<name>D5EH62_AMICL</name>
<dbReference type="InterPro" id="IPR003439">
    <property type="entry name" value="ABC_transporter-like_ATP-bd"/>
</dbReference>
<evidence type="ECO:0000256" key="3">
    <source>
        <dbReference type="ARBA" id="ARBA00022741"/>
    </source>
</evidence>
<dbReference type="PROSITE" id="PS00211">
    <property type="entry name" value="ABC_TRANSPORTER_1"/>
    <property type="match status" value="1"/>
</dbReference>
<dbReference type="EMBL" id="CP001997">
    <property type="protein sequence ID" value="ADE57894.1"/>
    <property type="molecule type" value="Genomic_DNA"/>
</dbReference>
<evidence type="ECO:0000259" key="5">
    <source>
        <dbReference type="PROSITE" id="PS50893"/>
    </source>
</evidence>
<dbReference type="SMART" id="SM00382">
    <property type="entry name" value="AAA"/>
    <property type="match status" value="1"/>
</dbReference>
<evidence type="ECO:0000313" key="7">
    <source>
        <dbReference type="Proteomes" id="UP000002366"/>
    </source>
</evidence>
<dbReference type="InterPro" id="IPR017871">
    <property type="entry name" value="ABC_transporter-like_CS"/>
</dbReference>
<dbReference type="eggNOG" id="COG4608">
    <property type="taxonomic scope" value="Bacteria"/>
</dbReference>
<evidence type="ECO:0000256" key="4">
    <source>
        <dbReference type="ARBA" id="ARBA00022840"/>
    </source>
</evidence>
<dbReference type="InterPro" id="IPR050319">
    <property type="entry name" value="ABC_transp_ATP-bind"/>
</dbReference>
<proteinExistence type="inferred from homology"/>
<evidence type="ECO:0000313" key="6">
    <source>
        <dbReference type="EMBL" id="ADE57894.1"/>
    </source>
</evidence>
<dbReference type="AlphaFoldDB" id="D5EH62"/>
<keyword evidence="3" id="KW-0547">Nucleotide-binding</keyword>
<dbReference type="HOGENOM" id="CLU_000604_1_23_0"/>
<keyword evidence="2" id="KW-0813">Transport</keyword>
<keyword evidence="4" id="KW-0067">ATP-binding</keyword>
<dbReference type="PROSITE" id="PS50893">
    <property type="entry name" value="ABC_TRANSPORTER_2"/>
    <property type="match status" value="1"/>
</dbReference>
<dbReference type="InterPro" id="IPR003593">
    <property type="entry name" value="AAA+_ATPase"/>
</dbReference>
<evidence type="ECO:0000256" key="2">
    <source>
        <dbReference type="ARBA" id="ARBA00022448"/>
    </source>
</evidence>
<dbReference type="PANTHER" id="PTHR43776:SF7">
    <property type="entry name" value="D,D-DIPEPTIDE TRANSPORT ATP-BINDING PROTEIN DDPF-RELATED"/>
    <property type="match status" value="1"/>
</dbReference>
<dbReference type="InterPro" id="IPR027417">
    <property type="entry name" value="P-loop_NTPase"/>
</dbReference>